<geneLocation type="plasmid" evidence="4">
    <name>pnve500</name>
</geneLocation>
<evidence type="ECO:0000313" key="4">
    <source>
        <dbReference type="Proteomes" id="UP000302218"/>
    </source>
</evidence>
<dbReference type="Pfam" id="PF04909">
    <property type="entry name" value="Amidohydro_2"/>
    <property type="match status" value="1"/>
</dbReference>
<dbReference type="RefSeq" id="WP_138246969.1">
    <property type="nucleotide sequence ID" value="NZ_CP040331.1"/>
</dbReference>
<accession>A0A4P8WQW1</accession>
<dbReference type="InterPro" id="IPR006680">
    <property type="entry name" value="Amidohydro-rel"/>
</dbReference>
<dbReference type="OrthoDB" id="34429at2157"/>
<dbReference type="CDD" id="cd01292">
    <property type="entry name" value="metallo-dependent_hydrolases"/>
    <property type="match status" value="1"/>
</dbReference>
<reference evidence="4" key="1">
    <citation type="submission" date="2019-05" db="EMBL/GenBank/DDBJ databases">
        <title>Genome sequence and methylation pattern of the halophilic Archaeon Natrinema versiforme BOL5-4.</title>
        <authorList>
            <person name="DasSarma P."/>
            <person name="Anton B.P."/>
            <person name="DasSarma S.L."/>
            <person name="Martinez F.L."/>
            <person name="Guzman D."/>
            <person name="Roberts R.J."/>
            <person name="DasSarma S."/>
        </authorList>
    </citation>
    <scope>NUCLEOTIDE SEQUENCE [LARGE SCALE GENOMIC DNA]</scope>
    <source>
        <strain evidence="4">BOL5-4</strain>
        <plasmid evidence="4">pnve500</plasmid>
    </source>
</reference>
<evidence type="ECO:0000259" key="2">
    <source>
        <dbReference type="Pfam" id="PF04909"/>
    </source>
</evidence>
<dbReference type="SUPFAM" id="SSF51556">
    <property type="entry name" value="Metallo-dependent hydrolases"/>
    <property type="match status" value="1"/>
</dbReference>
<gene>
    <name evidence="3" type="ORF">FEJ81_19685</name>
</gene>
<organism evidence="3 4">
    <name type="scientific">Natrinema versiforme</name>
    <dbReference type="NCBI Taxonomy" id="88724"/>
    <lineage>
        <taxon>Archaea</taxon>
        <taxon>Methanobacteriati</taxon>
        <taxon>Methanobacteriota</taxon>
        <taxon>Stenosarchaea group</taxon>
        <taxon>Halobacteria</taxon>
        <taxon>Halobacteriales</taxon>
        <taxon>Natrialbaceae</taxon>
        <taxon>Natrinema</taxon>
    </lineage>
</organism>
<dbReference type="EMBL" id="CP040331">
    <property type="protein sequence ID" value="QCS44541.1"/>
    <property type="molecule type" value="Genomic_DNA"/>
</dbReference>
<dbReference type="Gene3D" id="3.20.20.140">
    <property type="entry name" value="Metal-dependent hydrolases"/>
    <property type="match status" value="1"/>
</dbReference>
<dbReference type="Proteomes" id="UP000302218">
    <property type="component" value="Plasmid pNVE500"/>
</dbReference>
<dbReference type="GO" id="GO:0016831">
    <property type="term" value="F:carboxy-lyase activity"/>
    <property type="evidence" value="ECO:0007669"/>
    <property type="project" value="InterPro"/>
</dbReference>
<dbReference type="PANTHER" id="PTHR21240">
    <property type="entry name" value="2-AMINO-3-CARBOXYLMUCONATE-6-SEMIALDEHYDE DECARBOXYLASE"/>
    <property type="match status" value="1"/>
</dbReference>
<dbReference type="PANTHER" id="PTHR21240:SF28">
    <property type="entry name" value="ISO-OROTATE DECARBOXYLASE (EUROFUNG)"/>
    <property type="match status" value="1"/>
</dbReference>
<name>A0A4P8WQW1_9EURY</name>
<evidence type="ECO:0000256" key="1">
    <source>
        <dbReference type="ARBA" id="ARBA00023239"/>
    </source>
</evidence>
<dbReference type="InterPro" id="IPR032466">
    <property type="entry name" value="Metal_Hydrolase"/>
</dbReference>
<sequence length="293" mass="32830">MSGTDSEPFDAIHQVDRPIIDAHVHLLPDRVLKAIRKWFHQEVSWTLPTVTKADVFEYLTTLDGAVCFPYAHKPGVARSMNRTVADVVVGIDHVVGLATVHARDDNPVDIVQEGLDAGLAGVKLHCPVQEFPPSDSRLDPVYELAVEHDLPVIVHASSHPFYRDSDLVGPEATKRVLERFPGLRLCIPHLGLFETDAFLDLADRYDRVAFDTAVAVGEQVHELIGTRDEEYPIERIRRYTDRVMFGTDYPTYPDSVVYGDLIDATAAAFPQARDRVFYRNAIDFYGVDADFGE</sequence>
<dbReference type="InterPro" id="IPR032465">
    <property type="entry name" value="ACMSD"/>
</dbReference>
<dbReference type="GeneID" id="40267545"/>
<dbReference type="KEGG" id="nvr:FEJ81_19685"/>
<proteinExistence type="predicted"/>
<dbReference type="AlphaFoldDB" id="A0A4P8WQW1"/>
<feature type="domain" description="Amidohydrolase-related" evidence="2">
    <location>
        <begin position="20"/>
        <end position="286"/>
    </location>
</feature>
<evidence type="ECO:0000313" key="3">
    <source>
        <dbReference type="EMBL" id="QCS44541.1"/>
    </source>
</evidence>
<keyword evidence="3" id="KW-0378">Hydrolase</keyword>
<keyword evidence="3" id="KW-0614">Plasmid</keyword>
<keyword evidence="1" id="KW-0456">Lyase</keyword>
<dbReference type="GO" id="GO:0005737">
    <property type="term" value="C:cytoplasm"/>
    <property type="evidence" value="ECO:0007669"/>
    <property type="project" value="TreeGrafter"/>
</dbReference>
<dbReference type="GO" id="GO:0016787">
    <property type="term" value="F:hydrolase activity"/>
    <property type="evidence" value="ECO:0007669"/>
    <property type="project" value="UniProtKB-KW"/>
</dbReference>
<dbReference type="GO" id="GO:0019748">
    <property type="term" value="P:secondary metabolic process"/>
    <property type="evidence" value="ECO:0007669"/>
    <property type="project" value="TreeGrafter"/>
</dbReference>
<protein>
    <submittedName>
        <fullName evidence="3">Amidohydrolase</fullName>
    </submittedName>
</protein>